<feature type="non-terminal residue" evidence="5">
    <location>
        <position position="163"/>
    </location>
</feature>
<dbReference type="SUPFAM" id="SSF48619">
    <property type="entry name" value="Phospholipase A2, PLA2"/>
    <property type="match status" value="1"/>
</dbReference>
<dbReference type="GO" id="GO:0006644">
    <property type="term" value="P:phospholipid metabolic process"/>
    <property type="evidence" value="ECO:0007669"/>
    <property type="project" value="InterPro"/>
</dbReference>
<dbReference type="Gene3D" id="1.20.90.10">
    <property type="entry name" value="Phospholipase A2 domain"/>
    <property type="match status" value="1"/>
</dbReference>
<dbReference type="Pfam" id="PF05826">
    <property type="entry name" value="Phospholip_A2_2"/>
    <property type="match status" value="1"/>
</dbReference>
<evidence type="ECO:0000256" key="1">
    <source>
        <dbReference type="ARBA" id="ARBA00001913"/>
    </source>
</evidence>
<reference evidence="5 6" key="1">
    <citation type="submission" date="2024-05" db="EMBL/GenBank/DDBJ databases">
        <authorList>
            <person name="Wallberg A."/>
        </authorList>
    </citation>
    <scope>NUCLEOTIDE SEQUENCE [LARGE SCALE GENOMIC DNA]</scope>
</reference>
<evidence type="ECO:0000259" key="4">
    <source>
        <dbReference type="Pfam" id="PF05826"/>
    </source>
</evidence>
<sequence length="163" mass="18523">MGSPSRRTLCLAGPIRKPTTGREHGFPSNSFAAAFFCPPGFSADSSTLNPSNLVLGLTSRETDDLAKKKKVMMALKHGLENSYPYSLSHCNCDEKLYNCLRDVGTTTANLIGNTFFTVIRTKCFKLDHPATCVRKSFWRRRCLEYEYDTNKSKIWQFFEPQNY</sequence>
<evidence type="ECO:0000313" key="6">
    <source>
        <dbReference type="Proteomes" id="UP001497623"/>
    </source>
</evidence>
<dbReference type="GO" id="GO:0004623">
    <property type="term" value="F:phospholipase A2 activity"/>
    <property type="evidence" value="ECO:0007669"/>
    <property type="project" value="InterPro"/>
</dbReference>
<proteinExistence type="predicted"/>
<dbReference type="Proteomes" id="UP001497623">
    <property type="component" value="Unassembled WGS sequence"/>
</dbReference>
<comment type="caution">
    <text evidence="5">The sequence shown here is derived from an EMBL/GenBank/DDBJ whole genome shotgun (WGS) entry which is preliminary data.</text>
</comment>
<dbReference type="InterPro" id="IPR016090">
    <property type="entry name" value="PLA2-like_dom"/>
</dbReference>
<gene>
    <name evidence="5" type="ORF">MNOR_LOCUS20435</name>
</gene>
<keyword evidence="3" id="KW-0443">Lipid metabolism</keyword>
<dbReference type="EMBL" id="CAXKWB010015794">
    <property type="protein sequence ID" value="CAL4114470.1"/>
    <property type="molecule type" value="Genomic_DNA"/>
</dbReference>
<dbReference type="PANTHER" id="PTHR12253">
    <property type="entry name" value="RH14732P"/>
    <property type="match status" value="1"/>
</dbReference>
<evidence type="ECO:0000256" key="3">
    <source>
        <dbReference type="ARBA" id="ARBA00023098"/>
    </source>
</evidence>
<dbReference type="AlphaFoldDB" id="A0AAV2R3K1"/>
<dbReference type="GO" id="GO:0050482">
    <property type="term" value="P:arachidonate secretion"/>
    <property type="evidence" value="ECO:0007669"/>
    <property type="project" value="InterPro"/>
</dbReference>
<dbReference type="GO" id="GO:0016042">
    <property type="term" value="P:lipid catabolic process"/>
    <property type="evidence" value="ECO:0007669"/>
    <property type="project" value="UniProtKB-KW"/>
</dbReference>
<protein>
    <recommendedName>
        <fullName evidence="4">Phospholipase A2-like central domain-containing protein</fullName>
    </recommendedName>
</protein>
<name>A0AAV2R3K1_MEGNR</name>
<feature type="domain" description="Phospholipase A2-like central" evidence="4">
    <location>
        <begin position="60"/>
        <end position="126"/>
    </location>
</feature>
<dbReference type="InterPro" id="IPR036444">
    <property type="entry name" value="PLipase_A2_dom_sf"/>
</dbReference>
<keyword evidence="2" id="KW-0442">Lipid degradation</keyword>
<evidence type="ECO:0000256" key="2">
    <source>
        <dbReference type="ARBA" id="ARBA00022963"/>
    </source>
</evidence>
<organism evidence="5 6">
    <name type="scientific">Meganyctiphanes norvegica</name>
    <name type="common">Northern krill</name>
    <name type="synonym">Thysanopoda norvegica</name>
    <dbReference type="NCBI Taxonomy" id="48144"/>
    <lineage>
        <taxon>Eukaryota</taxon>
        <taxon>Metazoa</taxon>
        <taxon>Ecdysozoa</taxon>
        <taxon>Arthropoda</taxon>
        <taxon>Crustacea</taxon>
        <taxon>Multicrustacea</taxon>
        <taxon>Malacostraca</taxon>
        <taxon>Eumalacostraca</taxon>
        <taxon>Eucarida</taxon>
        <taxon>Euphausiacea</taxon>
        <taxon>Euphausiidae</taxon>
        <taxon>Meganyctiphanes</taxon>
    </lineage>
</organism>
<accession>A0AAV2R3K1</accession>
<comment type="cofactor">
    <cofactor evidence="1">
        <name>Ca(2+)</name>
        <dbReference type="ChEBI" id="CHEBI:29108"/>
    </cofactor>
</comment>
<evidence type="ECO:0000313" key="5">
    <source>
        <dbReference type="EMBL" id="CAL4114470.1"/>
    </source>
</evidence>
<keyword evidence="6" id="KW-1185">Reference proteome</keyword>